<proteinExistence type="predicted"/>
<protein>
    <submittedName>
        <fullName evidence="1">Uncharacterized protein</fullName>
    </submittedName>
</protein>
<sequence>MTGAVEVASKLSELRKADLLILVFLLRMNFDNMPRFCEFRY</sequence>
<organism evidence="1 2">
    <name type="scientific">Pseudomonas fluorescens</name>
    <dbReference type="NCBI Taxonomy" id="294"/>
    <lineage>
        <taxon>Bacteria</taxon>
        <taxon>Pseudomonadati</taxon>
        <taxon>Pseudomonadota</taxon>
        <taxon>Gammaproteobacteria</taxon>
        <taxon>Pseudomonadales</taxon>
        <taxon>Pseudomonadaceae</taxon>
        <taxon>Pseudomonas</taxon>
    </lineage>
</organism>
<reference evidence="1 2" key="1">
    <citation type="submission" date="2019-09" db="EMBL/GenBank/DDBJ databases">
        <authorList>
            <person name="Chandra G."/>
            <person name="Truman W A."/>
        </authorList>
    </citation>
    <scope>NUCLEOTIDE SEQUENCE [LARGE SCALE GENOMIC DNA]</scope>
    <source>
        <strain evidence="1">PS880</strain>
    </source>
</reference>
<dbReference type="Proteomes" id="UP000375525">
    <property type="component" value="Unassembled WGS sequence"/>
</dbReference>
<name>A0A5E7Q2R6_PSEFL</name>
<evidence type="ECO:0000313" key="1">
    <source>
        <dbReference type="EMBL" id="VVP56055.1"/>
    </source>
</evidence>
<dbReference type="AlphaFoldDB" id="A0A5E7Q2R6"/>
<evidence type="ECO:0000313" key="2">
    <source>
        <dbReference type="Proteomes" id="UP000375525"/>
    </source>
</evidence>
<dbReference type="EMBL" id="CABVIH010000039">
    <property type="protein sequence ID" value="VVP56055.1"/>
    <property type="molecule type" value="Genomic_DNA"/>
</dbReference>
<accession>A0A5E7Q2R6</accession>
<gene>
    <name evidence="1" type="ORF">PS880_05696</name>
</gene>